<feature type="transmembrane region" description="Helical" evidence="7">
    <location>
        <begin position="74"/>
        <end position="93"/>
    </location>
</feature>
<reference evidence="10" key="1">
    <citation type="submission" date="2023-07" db="EMBL/GenBank/DDBJ databases">
        <authorList>
            <person name="Colorado M.A."/>
            <person name="Villamil L.M."/>
            <person name="Melo J.F."/>
            <person name="Rodriguez J.A."/>
            <person name="Ruiz R.Y."/>
        </authorList>
    </citation>
    <scope>NUCLEOTIDE SEQUENCE [LARGE SCALE GENOMIC DNA]</scope>
    <source>
        <strain evidence="10">C33</strain>
    </source>
</reference>
<sequence length="275" mass="30538">MNFIKHNLKKLIFGAFVIILGSIHLIPIYITTTVAFKKKTDLSSRWLLPTELYFDNFIHAFEKAELLLAMKNSFIITACSIVLITTLGALAAYPLARHKSVTNKVILNLILAVMMVPPLSILVPLLTTLTRIHGINTYWGIILTLTTFNLPLSIFLYSNFIHTIPKELEEAAMIDGCSKFRTFRTVIFPLLKPITATVIILTGVGIWNDYQFSVYLLQSQKMKVVTLAISSFFSTSSSNLGAAAAGAIIAVLPVIVLYIFLQRYFIAGMTSGSIK</sequence>
<feature type="domain" description="ABC transmembrane type-1" evidence="8">
    <location>
        <begin position="70"/>
        <end position="261"/>
    </location>
</feature>
<dbReference type="Proteomes" id="UP001279681">
    <property type="component" value="Unassembled WGS sequence"/>
</dbReference>
<name>A0ABU4WCI2_9FUSO</name>
<dbReference type="InterPro" id="IPR050901">
    <property type="entry name" value="BP-dep_ABC_trans_perm"/>
</dbReference>
<dbReference type="CDD" id="cd06261">
    <property type="entry name" value="TM_PBP2"/>
    <property type="match status" value="1"/>
</dbReference>
<dbReference type="RefSeq" id="WP_256692314.1">
    <property type="nucleotide sequence ID" value="NZ_JAVIKH010000015.1"/>
</dbReference>
<keyword evidence="6 7" id="KW-0472">Membrane</keyword>
<keyword evidence="5 7" id="KW-1133">Transmembrane helix</keyword>
<dbReference type="InterPro" id="IPR035906">
    <property type="entry name" value="MetI-like_sf"/>
</dbReference>
<feature type="transmembrane region" description="Helical" evidence="7">
    <location>
        <begin position="186"/>
        <end position="207"/>
    </location>
</feature>
<keyword evidence="2 7" id="KW-0813">Transport</keyword>
<evidence type="ECO:0000256" key="4">
    <source>
        <dbReference type="ARBA" id="ARBA00022692"/>
    </source>
</evidence>
<dbReference type="SUPFAM" id="SSF161098">
    <property type="entry name" value="MetI-like"/>
    <property type="match status" value="1"/>
</dbReference>
<evidence type="ECO:0000256" key="6">
    <source>
        <dbReference type="ARBA" id="ARBA00023136"/>
    </source>
</evidence>
<evidence type="ECO:0000313" key="10">
    <source>
        <dbReference type="Proteomes" id="UP001279681"/>
    </source>
</evidence>
<protein>
    <submittedName>
        <fullName evidence="9">Carbohydrate ABC transporter permease</fullName>
    </submittedName>
</protein>
<keyword evidence="3" id="KW-1003">Cell membrane</keyword>
<dbReference type="Pfam" id="PF00528">
    <property type="entry name" value="BPD_transp_1"/>
    <property type="match status" value="1"/>
</dbReference>
<keyword evidence="4 7" id="KW-0812">Transmembrane</keyword>
<dbReference type="InterPro" id="IPR000515">
    <property type="entry name" value="MetI-like"/>
</dbReference>
<dbReference type="PANTHER" id="PTHR32243:SF24">
    <property type="entry name" value="DIACETYLCHITOBIOSE UPTAKE SYSTEM PERMEASE PROTEIN NGCG"/>
    <property type="match status" value="1"/>
</dbReference>
<organism evidence="9 10">
    <name type="scientific">Candidatus Cetobacterium colombiensis</name>
    <dbReference type="NCBI Taxonomy" id="3073100"/>
    <lineage>
        <taxon>Bacteria</taxon>
        <taxon>Fusobacteriati</taxon>
        <taxon>Fusobacteriota</taxon>
        <taxon>Fusobacteriia</taxon>
        <taxon>Fusobacteriales</taxon>
        <taxon>Fusobacteriaceae</taxon>
        <taxon>Cetobacterium</taxon>
    </lineage>
</organism>
<evidence type="ECO:0000256" key="1">
    <source>
        <dbReference type="ARBA" id="ARBA00004651"/>
    </source>
</evidence>
<keyword evidence="10" id="KW-1185">Reference proteome</keyword>
<feature type="transmembrane region" description="Helical" evidence="7">
    <location>
        <begin position="138"/>
        <end position="157"/>
    </location>
</feature>
<evidence type="ECO:0000256" key="7">
    <source>
        <dbReference type="RuleBase" id="RU363032"/>
    </source>
</evidence>
<feature type="transmembrane region" description="Helical" evidence="7">
    <location>
        <begin position="240"/>
        <end position="261"/>
    </location>
</feature>
<gene>
    <name evidence="9" type="ORF">RFV38_10270</name>
</gene>
<comment type="caution">
    <text evidence="9">The sequence shown here is derived from an EMBL/GenBank/DDBJ whole genome shotgun (WGS) entry which is preliminary data.</text>
</comment>
<accession>A0ABU4WCI2</accession>
<evidence type="ECO:0000256" key="2">
    <source>
        <dbReference type="ARBA" id="ARBA00022448"/>
    </source>
</evidence>
<dbReference type="EMBL" id="JAVIKH010000015">
    <property type="protein sequence ID" value="MDX8336875.1"/>
    <property type="molecule type" value="Genomic_DNA"/>
</dbReference>
<evidence type="ECO:0000259" key="8">
    <source>
        <dbReference type="PROSITE" id="PS50928"/>
    </source>
</evidence>
<feature type="transmembrane region" description="Helical" evidence="7">
    <location>
        <begin position="12"/>
        <end position="36"/>
    </location>
</feature>
<dbReference type="PANTHER" id="PTHR32243">
    <property type="entry name" value="MALTOSE TRANSPORT SYSTEM PERMEASE-RELATED"/>
    <property type="match status" value="1"/>
</dbReference>
<proteinExistence type="inferred from homology"/>
<dbReference type="PROSITE" id="PS50928">
    <property type="entry name" value="ABC_TM1"/>
    <property type="match status" value="1"/>
</dbReference>
<evidence type="ECO:0000256" key="3">
    <source>
        <dbReference type="ARBA" id="ARBA00022475"/>
    </source>
</evidence>
<dbReference type="Gene3D" id="1.10.3720.10">
    <property type="entry name" value="MetI-like"/>
    <property type="match status" value="1"/>
</dbReference>
<feature type="transmembrane region" description="Helical" evidence="7">
    <location>
        <begin position="105"/>
        <end position="126"/>
    </location>
</feature>
<comment type="similarity">
    <text evidence="7">Belongs to the binding-protein-dependent transport system permease family.</text>
</comment>
<comment type="subcellular location">
    <subcellularLocation>
        <location evidence="1 7">Cell membrane</location>
        <topology evidence="1 7">Multi-pass membrane protein</topology>
    </subcellularLocation>
</comment>
<evidence type="ECO:0000256" key="5">
    <source>
        <dbReference type="ARBA" id="ARBA00022989"/>
    </source>
</evidence>
<evidence type="ECO:0000313" key="9">
    <source>
        <dbReference type="EMBL" id="MDX8336875.1"/>
    </source>
</evidence>